<dbReference type="InterPro" id="IPR015943">
    <property type="entry name" value="WD40/YVTN_repeat-like_dom_sf"/>
</dbReference>
<dbReference type="Gene3D" id="2.130.10.10">
    <property type="entry name" value="YVTN repeat-like/Quinoprotein amine dehydrogenase"/>
    <property type="match status" value="1"/>
</dbReference>
<proteinExistence type="predicted"/>
<dbReference type="EMBL" id="FNEI01000018">
    <property type="protein sequence ID" value="SDJ87153.1"/>
    <property type="molecule type" value="Genomic_DNA"/>
</dbReference>
<dbReference type="AlphaFoldDB" id="A0A1G8X9J0"/>
<evidence type="ECO:0000313" key="1">
    <source>
        <dbReference type="EMBL" id="SDJ87153.1"/>
    </source>
</evidence>
<dbReference type="STRING" id="1045773.SAMN05216555_11847"/>
<dbReference type="PROSITE" id="PS51318">
    <property type="entry name" value="TAT"/>
    <property type="match status" value="1"/>
</dbReference>
<gene>
    <name evidence="1" type="ORF">SAMN05216555_11847</name>
</gene>
<evidence type="ECO:0008006" key="3">
    <source>
        <dbReference type="Google" id="ProtNLM"/>
    </source>
</evidence>
<dbReference type="SUPFAM" id="SSF63825">
    <property type="entry name" value="YWTD domain"/>
    <property type="match status" value="1"/>
</dbReference>
<reference evidence="2" key="1">
    <citation type="submission" date="2016-10" db="EMBL/GenBank/DDBJ databases">
        <authorList>
            <person name="Varghese N."/>
            <person name="Submissions S."/>
        </authorList>
    </citation>
    <scope>NUCLEOTIDE SEQUENCE [LARGE SCALE GENOMIC DNA]</scope>
    <source>
        <strain evidence="2">CGMCC 1.10783</strain>
    </source>
</reference>
<organism evidence="1 2">
    <name type="scientific">Arthrobacter cupressi</name>
    <dbReference type="NCBI Taxonomy" id="1045773"/>
    <lineage>
        <taxon>Bacteria</taxon>
        <taxon>Bacillati</taxon>
        <taxon>Actinomycetota</taxon>
        <taxon>Actinomycetes</taxon>
        <taxon>Micrococcales</taxon>
        <taxon>Micrococcaceae</taxon>
        <taxon>Arthrobacter</taxon>
    </lineage>
</organism>
<dbReference type="RefSeq" id="WP_074591147.1">
    <property type="nucleotide sequence ID" value="NZ_FNEI01000018.1"/>
</dbReference>
<dbReference type="InterPro" id="IPR006311">
    <property type="entry name" value="TAT_signal"/>
</dbReference>
<sequence>MRENTHQSARPFRRAALAFAAALALLLPVPAAAAPAPEKAPAAAKSIVLPGAGGAEGIAAGKGTVFYAGDLATGDIFRGDIRKGSAELFIDAPDGRMAVGMKFDRRHELLFVAGGPAGTAYVYDTKAATAKATIQLTATRPAFINDVALTREGAWFTNSNAAELYFVPVGTDGTLGTVRTLKLTGPASDTDSQFNLNGIAAANGGRTLIVAHSGNAALYTVNPQTGASAAIAGVNVPNVDGILVRGRTLWAVQNFSNQISRIKLSGDLSSGVVKDVITSPLFQIPTTAANFGGKLAVVNAKFGVQDPENFDVVVLRGKSR</sequence>
<dbReference type="Proteomes" id="UP000182130">
    <property type="component" value="Unassembled WGS sequence"/>
</dbReference>
<protein>
    <recommendedName>
        <fullName evidence="3">Sugar lactone lactonase YvrE</fullName>
    </recommendedName>
</protein>
<dbReference type="OrthoDB" id="504981at2"/>
<name>A0A1G8X9J0_9MICC</name>
<keyword evidence="2" id="KW-1185">Reference proteome</keyword>
<evidence type="ECO:0000313" key="2">
    <source>
        <dbReference type="Proteomes" id="UP000182130"/>
    </source>
</evidence>
<accession>A0A1G8X9J0</accession>